<name>A0A4Q9ESD9_9GAMM</name>
<organism evidence="1 2">
    <name type="scientific">Hafnia paralvei</name>
    <dbReference type="NCBI Taxonomy" id="546367"/>
    <lineage>
        <taxon>Bacteria</taxon>
        <taxon>Pseudomonadati</taxon>
        <taxon>Pseudomonadota</taxon>
        <taxon>Gammaproteobacteria</taxon>
        <taxon>Enterobacterales</taxon>
        <taxon>Hafniaceae</taxon>
        <taxon>Hafnia</taxon>
    </lineage>
</organism>
<dbReference type="Proteomes" id="UP000293380">
    <property type="component" value="Unassembled WGS sequence"/>
</dbReference>
<dbReference type="RefSeq" id="WP_130959494.1">
    <property type="nucleotide sequence ID" value="NZ_SITD01000047.1"/>
</dbReference>
<dbReference type="Pfam" id="PF02413">
    <property type="entry name" value="Caudo_TAP"/>
    <property type="match status" value="1"/>
</dbReference>
<gene>
    <name evidence="1" type="ORF">EYY89_09275</name>
</gene>
<dbReference type="AlphaFoldDB" id="A0A4Q9ESD9"/>
<evidence type="ECO:0000313" key="2">
    <source>
        <dbReference type="Proteomes" id="UP000293380"/>
    </source>
</evidence>
<accession>A0A4Q9ESD9</accession>
<dbReference type="InterPro" id="IPR003458">
    <property type="entry name" value="Phage_T4_Gp38_tail_assem"/>
</dbReference>
<proteinExistence type="predicted"/>
<reference evidence="1 2" key="1">
    <citation type="submission" date="2019-02" db="EMBL/GenBank/DDBJ databases">
        <title>Comparative genomic analysis of the Hafnia genus genomes.</title>
        <authorList>
            <person name="Zhiqiu Y."/>
            <person name="Chao Y."/>
            <person name="Yuhui D."/>
            <person name="Di H."/>
            <person name="Bin L."/>
        </authorList>
    </citation>
    <scope>NUCLEOTIDE SEQUENCE [LARGE SCALE GENOMIC DNA]</scope>
    <source>
        <strain evidence="1 2">PCM_1194</strain>
    </source>
</reference>
<dbReference type="PANTHER" id="PTHR34413:SF2">
    <property type="entry name" value="PROPHAGE TAIL FIBER ASSEMBLY PROTEIN HOMOLOG TFAE-RELATED"/>
    <property type="match status" value="1"/>
</dbReference>
<dbReference type="EMBL" id="SITD01000047">
    <property type="protein sequence ID" value="TBM28250.1"/>
    <property type="molecule type" value="Genomic_DNA"/>
</dbReference>
<evidence type="ECO:0000313" key="1">
    <source>
        <dbReference type="EMBL" id="TBM28250.1"/>
    </source>
</evidence>
<comment type="caution">
    <text evidence="1">The sequence shown here is derived from an EMBL/GenBank/DDBJ whole genome shotgun (WGS) entry which is preliminary data.</text>
</comment>
<protein>
    <submittedName>
        <fullName evidence="1">Tail fiber assembly protein</fullName>
    </submittedName>
</protein>
<sequence>MYLYSKKENAFYIKGINLSIPDDVIPVDESEYARITADGCFMPNREGEPIKSERRPSQYHTWDGSCWVIDEAGLKALEDEEQRQLVSDANAKKTVLMTEAAERIAPLQDASDLGIATNEELAQLKAWKTYRVLLSRVDTSIAPNIEWPLKP</sequence>
<dbReference type="PANTHER" id="PTHR34413">
    <property type="entry name" value="PROPHAGE TAIL FIBER ASSEMBLY PROTEIN HOMOLOG TFAE-RELATED-RELATED"/>
    <property type="match status" value="1"/>
</dbReference>
<dbReference type="InterPro" id="IPR051220">
    <property type="entry name" value="TFA_Chaperone"/>
</dbReference>